<sequence>MKRLLILLIFSLIICPLAYAAPATDVADKPAPAVQATAAAGPSQTPAAVSTAIQNAAVAQTPAPLAKEVKTNRTITMSMFIAIILFTGMIVVRAAKRTKTTADYYAAGGGISGLQNGWAIAGDYLSAATFLGIAGITSMFGADGFMYAVGPFFSFVTILLVIAEPCRNAGKYTLGDILSLRSTSKVVRGTAALSAVVVSTFYLLGQMVGAGKLMQLLLGIPYNVSVIGVGVLMILYVTFGGMKATTWVQIIKAFLLMMSGTTITVLLLWKFGFNLFAFYDAVASSPSVQNHVRGLLKHVAPVAGFDYGQRFLEPGLLLKDPLDQISLGMAFALGAAGLPHIMMRFFTVPNAQAARKSVVISMVLIGAFMIMVTIIGFGAALFISPQQITAVDKGGNMAAPMIAQYVGGGAGSIGGDMFLAFVCAVAFSTIIAVVSGLILAVSAAVAHDFYVNVLKDGKTDQNKQLKIAKISAFVIGAVAIVLGIACEKQNVAHLVVLAFAVVASSNFPVILFALFWKRFNAGGIVTGLTVGALFAIGVVVVSPTMTYPKKIAADAKKVVDLLETKQASGGALVEKDLKALEKARADYSKNKDGKSLVGLDAPLFPLKNPAILSVPVGFLAAIAGTFLFGSRREEEMFDELYIRQNTGYGIADATDH</sequence>
<protein>
    <submittedName>
        <fullName evidence="14">Cation/acetate symporter</fullName>
    </submittedName>
</protein>
<dbReference type="InterPro" id="IPR050277">
    <property type="entry name" value="Sodium:Solute_Symporter"/>
</dbReference>
<name>A0A562VMH3_9BACT</name>
<keyword evidence="5 12" id="KW-0812">Transmembrane</keyword>
<comment type="caution">
    <text evidence="14">The sequence shown here is derived from an EMBL/GenBank/DDBJ whole genome shotgun (WGS) entry which is preliminary data.</text>
</comment>
<evidence type="ECO:0000256" key="4">
    <source>
        <dbReference type="ARBA" id="ARBA00022475"/>
    </source>
</evidence>
<evidence type="ECO:0000256" key="9">
    <source>
        <dbReference type="ARBA" id="ARBA00023065"/>
    </source>
</evidence>
<dbReference type="InterPro" id="IPR038377">
    <property type="entry name" value="Na/Glc_symporter_sf"/>
</dbReference>
<feature type="signal peptide" evidence="13">
    <location>
        <begin position="1"/>
        <end position="20"/>
    </location>
</feature>
<dbReference type="GO" id="GO:0015293">
    <property type="term" value="F:symporter activity"/>
    <property type="evidence" value="ECO:0007669"/>
    <property type="project" value="UniProtKB-KW"/>
</dbReference>
<evidence type="ECO:0000256" key="8">
    <source>
        <dbReference type="ARBA" id="ARBA00023053"/>
    </source>
</evidence>
<proteinExistence type="inferred from homology"/>
<keyword evidence="10 12" id="KW-0472">Membrane</keyword>
<evidence type="ECO:0000256" key="10">
    <source>
        <dbReference type="ARBA" id="ARBA00023136"/>
    </source>
</evidence>
<dbReference type="PROSITE" id="PS00456">
    <property type="entry name" value="NA_SOLUT_SYMP_1"/>
    <property type="match status" value="1"/>
</dbReference>
<keyword evidence="13" id="KW-0732">Signal</keyword>
<dbReference type="GO" id="GO:0005886">
    <property type="term" value="C:plasma membrane"/>
    <property type="evidence" value="ECO:0007669"/>
    <property type="project" value="UniProtKB-SubCell"/>
</dbReference>
<comment type="subcellular location">
    <subcellularLocation>
        <location evidence="1">Cell membrane</location>
        <topology evidence="1">Multi-pass membrane protein</topology>
    </subcellularLocation>
</comment>
<feature type="transmembrane region" description="Helical" evidence="12">
    <location>
        <begin position="467"/>
        <end position="485"/>
    </location>
</feature>
<feature type="transmembrane region" description="Helical" evidence="12">
    <location>
        <begin position="75"/>
        <end position="95"/>
    </location>
</feature>
<dbReference type="CDD" id="cd11480">
    <property type="entry name" value="SLC5sbd_u4"/>
    <property type="match status" value="1"/>
</dbReference>
<evidence type="ECO:0000256" key="11">
    <source>
        <dbReference type="RuleBase" id="RU362091"/>
    </source>
</evidence>
<dbReference type="PROSITE" id="PS50283">
    <property type="entry name" value="NA_SOLUT_SYMP_3"/>
    <property type="match status" value="1"/>
</dbReference>
<dbReference type="GO" id="GO:0006847">
    <property type="term" value="P:plasma membrane acetate transport"/>
    <property type="evidence" value="ECO:0007669"/>
    <property type="project" value="TreeGrafter"/>
</dbReference>
<dbReference type="RefSeq" id="WP_145022405.1">
    <property type="nucleotide sequence ID" value="NZ_VLLN01000011.1"/>
</dbReference>
<evidence type="ECO:0000256" key="6">
    <source>
        <dbReference type="ARBA" id="ARBA00022847"/>
    </source>
</evidence>
<comment type="similarity">
    <text evidence="2 11">Belongs to the sodium:solute symporter (SSF) (TC 2.A.21) family.</text>
</comment>
<dbReference type="EMBL" id="VLLN01000011">
    <property type="protein sequence ID" value="TWJ19183.1"/>
    <property type="molecule type" value="Genomic_DNA"/>
</dbReference>
<evidence type="ECO:0000256" key="12">
    <source>
        <dbReference type="SAM" id="Phobius"/>
    </source>
</evidence>
<dbReference type="PANTHER" id="PTHR48086:SF6">
    <property type="entry name" value="CATION_ACETATE SYMPORTER ACTP"/>
    <property type="match status" value="1"/>
</dbReference>
<dbReference type="GO" id="GO:0015123">
    <property type="term" value="F:acetate transmembrane transporter activity"/>
    <property type="evidence" value="ECO:0007669"/>
    <property type="project" value="TreeGrafter"/>
</dbReference>
<feature type="transmembrane region" description="Helical" evidence="12">
    <location>
        <begin position="250"/>
        <end position="269"/>
    </location>
</feature>
<feature type="transmembrane region" description="Helical" evidence="12">
    <location>
        <begin position="418"/>
        <end position="446"/>
    </location>
</feature>
<keyword evidence="4" id="KW-1003">Cell membrane</keyword>
<evidence type="ECO:0000256" key="2">
    <source>
        <dbReference type="ARBA" id="ARBA00006434"/>
    </source>
</evidence>
<feature type="transmembrane region" description="Helical" evidence="12">
    <location>
        <begin position="186"/>
        <end position="204"/>
    </location>
</feature>
<keyword evidence="7 12" id="KW-1133">Transmembrane helix</keyword>
<dbReference type="PANTHER" id="PTHR48086">
    <property type="entry name" value="SODIUM/PROLINE SYMPORTER-RELATED"/>
    <property type="match status" value="1"/>
</dbReference>
<dbReference type="InterPro" id="IPR018212">
    <property type="entry name" value="Na/solute_symporter_CS"/>
</dbReference>
<keyword evidence="6" id="KW-0769">Symport</keyword>
<evidence type="ECO:0000313" key="14">
    <source>
        <dbReference type="EMBL" id="TWJ19183.1"/>
    </source>
</evidence>
<keyword evidence="8" id="KW-0915">Sodium</keyword>
<feature type="transmembrane region" description="Helical" evidence="12">
    <location>
        <begin position="491"/>
        <end position="516"/>
    </location>
</feature>
<dbReference type="Proteomes" id="UP000319449">
    <property type="component" value="Unassembled WGS sequence"/>
</dbReference>
<feature type="transmembrane region" description="Helical" evidence="12">
    <location>
        <begin position="145"/>
        <end position="165"/>
    </location>
</feature>
<dbReference type="NCBIfam" id="TIGR00813">
    <property type="entry name" value="sss"/>
    <property type="match status" value="1"/>
</dbReference>
<evidence type="ECO:0000256" key="5">
    <source>
        <dbReference type="ARBA" id="ARBA00022692"/>
    </source>
</evidence>
<dbReference type="Pfam" id="PF00474">
    <property type="entry name" value="SSF"/>
    <property type="match status" value="1"/>
</dbReference>
<dbReference type="InterPro" id="IPR001734">
    <property type="entry name" value="Na/solute_symporter"/>
</dbReference>
<organism evidence="14 15">
    <name type="scientific">Geobacter argillaceus</name>
    <dbReference type="NCBI Taxonomy" id="345631"/>
    <lineage>
        <taxon>Bacteria</taxon>
        <taxon>Pseudomonadati</taxon>
        <taxon>Thermodesulfobacteriota</taxon>
        <taxon>Desulfuromonadia</taxon>
        <taxon>Geobacterales</taxon>
        <taxon>Geobacteraceae</taxon>
        <taxon>Geobacter</taxon>
    </lineage>
</organism>
<feature type="transmembrane region" description="Helical" evidence="12">
    <location>
        <begin position="523"/>
        <end position="541"/>
    </location>
</feature>
<evidence type="ECO:0000256" key="1">
    <source>
        <dbReference type="ARBA" id="ARBA00004651"/>
    </source>
</evidence>
<dbReference type="OrthoDB" id="9764416at2"/>
<keyword evidence="15" id="KW-1185">Reference proteome</keyword>
<reference evidence="14 15" key="1">
    <citation type="submission" date="2019-07" db="EMBL/GenBank/DDBJ databases">
        <title>Genomic Encyclopedia of Archaeal and Bacterial Type Strains, Phase II (KMG-II): from individual species to whole genera.</title>
        <authorList>
            <person name="Goeker M."/>
        </authorList>
    </citation>
    <scope>NUCLEOTIDE SEQUENCE [LARGE SCALE GENOMIC DNA]</scope>
    <source>
        <strain evidence="14 15">ATCC BAA-1139</strain>
    </source>
</reference>
<dbReference type="GO" id="GO:0006811">
    <property type="term" value="P:monoatomic ion transport"/>
    <property type="evidence" value="ECO:0007669"/>
    <property type="project" value="UniProtKB-KW"/>
</dbReference>
<feature type="transmembrane region" description="Helical" evidence="12">
    <location>
        <begin position="358"/>
        <end position="383"/>
    </location>
</feature>
<evidence type="ECO:0000256" key="3">
    <source>
        <dbReference type="ARBA" id="ARBA00022448"/>
    </source>
</evidence>
<feature type="transmembrane region" description="Helical" evidence="12">
    <location>
        <begin position="610"/>
        <end position="629"/>
    </location>
</feature>
<feature type="transmembrane region" description="Helical" evidence="12">
    <location>
        <begin position="116"/>
        <end position="139"/>
    </location>
</feature>
<dbReference type="AlphaFoldDB" id="A0A562VMH3"/>
<evidence type="ECO:0000256" key="13">
    <source>
        <dbReference type="SAM" id="SignalP"/>
    </source>
</evidence>
<keyword evidence="3" id="KW-0813">Transport</keyword>
<gene>
    <name evidence="14" type="ORF">JN12_02130</name>
</gene>
<evidence type="ECO:0000313" key="15">
    <source>
        <dbReference type="Proteomes" id="UP000319449"/>
    </source>
</evidence>
<feature type="transmembrane region" description="Helical" evidence="12">
    <location>
        <begin position="216"/>
        <end position="238"/>
    </location>
</feature>
<feature type="chain" id="PRO_5022051249" evidence="13">
    <location>
        <begin position="21"/>
        <end position="656"/>
    </location>
</feature>
<accession>A0A562VMH3</accession>
<dbReference type="Gene3D" id="1.20.1730.10">
    <property type="entry name" value="Sodium/glucose cotransporter"/>
    <property type="match status" value="1"/>
</dbReference>
<keyword evidence="9" id="KW-0406">Ion transport</keyword>
<evidence type="ECO:0000256" key="7">
    <source>
        <dbReference type="ARBA" id="ARBA00022989"/>
    </source>
</evidence>
<feature type="transmembrane region" description="Helical" evidence="12">
    <location>
        <begin position="325"/>
        <end position="346"/>
    </location>
</feature>